<evidence type="ECO:0000313" key="2">
    <source>
        <dbReference type="EMBL" id="GAG85985.1"/>
    </source>
</evidence>
<dbReference type="SMART" id="SM00091">
    <property type="entry name" value="PAS"/>
    <property type="match status" value="1"/>
</dbReference>
<dbReference type="SUPFAM" id="SSF55785">
    <property type="entry name" value="PYP-like sensor domain (PAS domain)"/>
    <property type="match status" value="1"/>
</dbReference>
<dbReference type="InterPro" id="IPR000014">
    <property type="entry name" value="PAS"/>
</dbReference>
<dbReference type="EMBL" id="BART01016771">
    <property type="protein sequence ID" value="GAG85985.1"/>
    <property type="molecule type" value="Genomic_DNA"/>
</dbReference>
<proteinExistence type="predicted"/>
<dbReference type="GO" id="GO:0006355">
    <property type="term" value="P:regulation of DNA-templated transcription"/>
    <property type="evidence" value="ECO:0007669"/>
    <property type="project" value="InterPro"/>
</dbReference>
<dbReference type="InterPro" id="IPR035965">
    <property type="entry name" value="PAS-like_dom_sf"/>
</dbReference>
<organism evidence="2">
    <name type="scientific">marine sediment metagenome</name>
    <dbReference type="NCBI Taxonomy" id="412755"/>
    <lineage>
        <taxon>unclassified sequences</taxon>
        <taxon>metagenomes</taxon>
        <taxon>ecological metagenomes</taxon>
    </lineage>
</organism>
<dbReference type="Gene3D" id="3.30.450.20">
    <property type="entry name" value="PAS domain"/>
    <property type="match status" value="1"/>
</dbReference>
<dbReference type="PROSITE" id="PS50112">
    <property type="entry name" value="PAS"/>
    <property type="match status" value="1"/>
</dbReference>
<dbReference type="AlphaFoldDB" id="X1ATD9"/>
<reference evidence="2" key="1">
    <citation type="journal article" date="2014" name="Front. Microbiol.">
        <title>High frequency of phylogenetically diverse reductive dehalogenase-homologous genes in deep subseafloor sedimentary metagenomes.</title>
        <authorList>
            <person name="Kawai M."/>
            <person name="Futagami T."/>
            <person name="Toyoda A."/>
            <person name="Takaki Y."/>
            <person name="Nishi S."/>
            <person name="Hori S."/>
            <person name="Arai W."/>
            <person name="Tsubouchi T."/>
            <person name="Morono Y."/>
            <person name="Uchiyama I."/>
            <person name="Ito T."/>
            <person name="Fujiyama A."/>
            <person name="Inagaki F."/>
            <person name="Takami H."/>
        </authorList>
    </citation>
    <scope>NUCLEOTIDE SEQUENCE</scope>
    <source>
        <strain evidence="2">Expedition CK06-06</strain>
    </source>
</reference>
<comment type="caution">
    <text evidence="2">The sequence shown here is derived from an EMBL/GenBank/DDBJ whole genome shotgun (WGS) entry which is preliminary data.</text>
</comment>
<accession>X1ATD9</accession>
<dbReference type="CDD" id="cd00130">
    <property type="entry name" value="PAS"/>
    <property type="match status" value="1"/>
</dbReference>
<dbReference type="Pfam" id="PF00989">
    <property type="entry name" value="PAS"/>
    <property type="match status" value="1"/>
</dbReference>
<gene>
    <name evidence="2" type="ORF">S01H4_32151</name>
</gene>
<sequence>MEISKENYLLLSNTVNDLICIINLNLEIEFVNEKNYVKLLGYSNEDLIGKNINHFIDIKDINKIQEILKKIDYTDEKIVDI</sequence>
<dbReference type="NCBIfam" id="TIGR00229">
    <property type="entry name" value="sensory_box"/>
    <property type="match status" value="1"/>
</dbReference>
<feature type="non-terminal residue" evidence="2">
    <location>
        <position position="81"/>
    </location>
</feature>
<dbReference type="InterPro" id="IPR013767">
    <property type="entry name" value="PAS_fold"/>
</dbReference>
<name>X1ATD9_9ZZZZ</name>
<feature type="domain" description="PAS" evidence="1">
    <location>
        <begin position="38"/>
        <end position="75"/>
    </location>
</feature>
<evidence type="ECO:0000259" key="1">
    <source>
        <dbReference type="PROSITE" id="PS50112"/>
    </source>
</evidence>
<protein>
    <recommendedName>
        <fullName evidence="1">PAS domain-containing protein</fullName>
    </recommendedName>
</protein>